<sequence length="111" mass="12595">MSKFFYKGRIEKKPKYESFGYNTKRATKLGTETNPLTLIVNSEERKQALLQQIEENNLFANITVDANVAENTAEFDGIFNKPKTTVFEKTPNRNDPCSCGSGQKYKKCCGK</sequence>
<dbReference type="NCBIfam" id="TIGR04102">
    <property type="entry name" value="SWIM_PBPRA1643"/>
    <property type="match status" value="1"/>
</dbReference>
<dbReference type="InterPro" id="IPR026368">
    <property type="entry name" value="SWIM_PBPRA1643"/>
</dbReference>
<name>A0A2T3KYA4_PHOLD</name>
<accession>A0A2T3KYA4</accession>
<evidence type="ECO:0000313" key="2">
    <source>
        <dbReference type="Proteomes" id="UP000240530"/>
    </source>
</evidence>
<gene>
    <name evidence="1" type="ORF">C0W93_03500</name>
</gene>
<reference evidence="1 2" key="1">
    <citation type="submission" date="2018-03" db="EMBL/GenBank/DDBJ databases">
        <title>Whole genome sequencing of Histamine producing bacteria.</title>
        <authorList>
            <person name="Butler K."/>
        </authorList>
    </citation>
    <scope>NUCLEOTIDE SEQUENCE [LARGE SCALE GENOMIC DNA]</scope>
    <source>
        <strain evidence="1 2">Res.4.1</strain>
    </source>
</reference>
<dbReference type="SUPFAM" id="SSF103642">
    <property type="entry name" value="Sec-C motif"/>
    <property type="match status" value="1"/>
</dbReference>
<protein>
    <submittedName>
        <fullName evidence="1">Zinc chelation protein SecC</fullName>
    </submittedName>
</protein>
<dbReference type="AlphaFoldDB" id="A0A2T3KYA4"/>
<dbReference type="Pfam" id="PF02810">
    <property type="entry name" value="SEC-C"/>
    <property type="match status" value="1"/>
</dbReference>
<proteinExistence type="predicted"/>
<dbReference type="InterPro" id="IPR004027">
    <property type="entry name" value="SEC_C_motif"/>
</dbReference>
<dbReference type="Proteomes" id="UP000240530">
    <property type="component" value="Unassembled WGS sequence"/>
</dbReference>
<comment type="caution">
    <text evidence="1">The sequence shown here is derived from an EMBL/GenBank/DDBJ whole genome shotgun (WGS) entry which is preliminary data.</text>
</comment>
<evidence type="ECO:0000313" key="1">
    <source>
        <dbReference type="EMBL" id="PSV12795.1"/>
    </source>
</evidence>
<dbReference type="PANTHER" id="PTHR33747:SF1">
    <property type="entry name" value="ADENYLATE CYCLASE-ASSOCIATED CAP C-TERMINAL DOMAIN-CONTAINING PROTEIN"/>
    <property type="match status" value="1"/>
</dbReference>
<organism evidence="1 2">
    <name type="scientific">Photobacterium leiognathi subsp. mandapamensis</name>
    <name type="common">Photobacterium mandapamensis</name>
    <dbReference type="NCBI Taxonomy" id="48408"/>
    <lineage>
        <taxon>Bacteria</taxon>
        <taxon>Pseudomonadati</taxon>
        <taxon>Pseudomonadota</taxon>
        <taxon>Gammaproteobacteria</taxon>
        <taxon>Vibrionales</taxon>
        <taxon>Vibrionaceae</taxon>
        <taxon>Photobacterium</taxon>
    </lineage>
</organism>
<dbReference type="RefSeq" id="WP_008987355.1">
    <property type="nucleotide sequence ID" value="NZ_CP131572.1"/>
</dbReference>
<dbReference type="EMBL" id="PYNS01000002">
    <property type="protein sequence ID" value="PSV12795.1"/>
    <property type="molecule type" value="Genomic_DNA"/>
</dbReference>
<dbReference type="PANTHER" id="PTHR33747">
    <property type="entry name" value="UPF0225 PROTEIN SCO1677"/>
    <property type="match status" value="1"/>
</dbReference>
<dbReference type="Gene3D" id="3.10.450.50">
    <property type="match status" value="1"/>
</dbReference>
<dbReference type="GeneID" id="99741910"/>